<accession>A0A846M895</accession>
<name>A0A846M895_9SPHN</name>
<evidence type="ECO:0000313" key="1">
    <source>
        <dbReference type="EMBL" id="NIJ17408.1"/>
    </source>
</evidence>
<gene>
    <name evidence="1" type="ORF">FHS54_002397</name>
</gene>
<dbReference type="AlphaFoldDB" id="A0A846M895"/>
<protein>
    <submittedName>
        <fullName evidence="1">Putative peroxiredoxin</fullName>
    </submittedName>
</protein>
<dbReference type="Proteomes" id="UP000576821">
    <property type="component" value="Unassembled WGS sequence"/>
</dbReference>
<keyword evidence="2" id="KW-1185">Reference proteome</keyword>
<comment type="caution">
    <text evidence="1">The sequence shown here is derived from an EMBL/GenBank/DDBJ whole genome shotgun (WGS) entry which is preliminary data.</text>
</comment>
<dbReference type="RefSeq" id="WP_167304000.1">
    <property type="nucleotide sequence ID" value="NZ_JAASQR010000003.1"/>
</dbReference>
<dbReference type="InterPro" id="IPR027396">
    <property type="entry name" value="DsrEFH-like"/>
</dbReference>
<reference evidence="1 2" key="1">
    <citation type="submission" date="2020-03" db="EMBL/GenBank/DDBJ databases">
        <title>Genomic Encyclopedia of Type Strains, Phase IV (KMG-IV): sequencing the most valuable type-strain genomes for metagenomic binning, comparative biology and taxonomic classification.</title>
        <authorList>
            <person name="Goeker M."/>
        </authorList>
    </citation>
    <scope>NUCLEOTIDE SEQUENCE [LARGE SCALE GENOMIC DNA]</scope>
    <source>
        <strain evidence="1 2">DSM 21299</strain>
    </source>
</reference>
<organism evidence="1 2">
    <name type="scientific">Sphingobium vermicomposti</name>
    <dbReference type="NCBI Taxonomy" id="529005"/>
    <lineage>
        <taxon>Bacteria</taxon>
        <taxon>Pseudomonadati</taxon>
        <taxon>Pseudomonadota</taxon>
        <taxon>Alphaproteobacteria</taxon>
        <taxon>Sphingomonadales</taxon>
        <taxon>Sphingomonadaceae</taxon>
        <taxon>Sphingobium</taxon>
    </lineage>
</organism>
<dbReference type="Gene3D" id="3.40.1260.10">
    <property type="entry name" value="DsrEFH-like"/>
    <property type="match status" value="1"/>
</dbReference>
<dbReference type="SUPFAM" id="SSF75169">
    <property type="entry name" value="DsrEFH-like"/>
    <property type="match status" value="1"/>
</dbReference>
<sequence length="121" mass="12469">MRDLRIIVTTGDAERLRGALVLACAQAALGGQASIFLQLDAVGLLQPSTQAPRDDAHRAAGLPTLATLVEEAVALGVTLTACQSGLALYRLSVGELPDGVEVGGPVSFLQATHDQARLILA</sequence>
<dbReference type="PANTHER" id="PTHR34655">
    <property type="entry name" value="CONSERVED WITHIN P. AEROPHILUM"/>
    <property type="match status" value="1"/>
</dbReference>
<evidence type="ECO:0000313" key="2">
    <source>
        <dbReference type="Proteomes" id="UP000576821"/>
    </source>
</evidence>
<proteinExistence type="predicted"/>
<dbReference type="EMBL" id="JAASQR010000003">
    <property type="protein sequence ID" value="NIJ17408.1"/>
    <property type="molecule type" value="Genomic_DNA"/>
</dbReference>
<dbReference type="PANTHER" id="PTHR34655:SF2">
    <property type="entry name" value="PEROXIREDOXIN FAMILY PROTEIN"/>
    <property type="match status" value="1"/>
</dbReference>